<keyword evidence="1" id="KW-0479">Metal-binding</keyword>
<dbReference type="InterPro" id="IPR038508">
    <property type="entry name" value="ArfGAP_dom_sf"/>
</dbReference>
<dbReference type="Proteomes" id="UP000800041">
    <property type="component" value="Unassembled WGS sequence"/>
</dbReference>
<dbReference type="GO" id="GO:0008270">
    <property type="term" value="F:zinc ion binding"/>
    <property type="evidence" value="ECO:0007669"/>
    <property type="project" value="UniProtKB-KW"/>
</dbReference>
<dbReference type="SMART" id="SM00105">
    <property type="entry name" value="ArfGap"/>
    <property type="match status" value="1"/>
</dbReference>
<keyword evidence="1" id="KW-0862">Zinc</keyword>
<dbReference type="PANTHER" id="PTHR45705">
    <property type="entry name" value="FI20236P1"/>
    <property type="match status" value="1"/>
</dbReference>
<feature type="region of interest" description="Disordered" evidence="2">
    <location>
        <begin position="255"/>
        <end position="455"/>
    </location>
</feature>
<dbReference type="Gene3D" id="1.10.8.10">
    <property type="entry name" value="DNA helicase RuvA subunit, C-terminal domain"/>
    <property type="match status" value="1"/>
</dbReference>
<dbReference type="AlphaFoldDB" id="A0A6G1H438"/>
<accession>A0A6G1H438</accession>
<gene>
    <name evidence="5" type="ORF">K402DRAFT_375218</name>
</gene>
<dbReference type="InterPro" id="IPR051718">
    <property type="entry name" value="ARF_GTPase-activating"/>
</dbReference>
<evidence type="ECO:0000256" key="1">
    <source>
        <dbReference type="PROSITE-ProRule" id="PRU00288"/>
    </source>
</evidence>
<dbReference type="GO" id="GO:0005737">
    <property type="term" value="C:cytoplasm"/>
    <property type="evidence" value="ECO:0007669"/>
    <property type="project" value="TreeGrafter"/>
</dbReference>
<dbReference type="CDD" id="cd08204">
    <property type="entry name" value="ArfGap"/>
    <property type="match status" value="1"/>
</dbReference>
<feature type="region of interest" description="Disordered" evidence="2">
    <location>
        <begin position="126"/>
        <end position="195"/>
    </location>
</feature>
<dbReference type="PRINTS" id="PR00405">
    <property type="entry name" value="REVINTRACTNG"/>
</dbReference>
<feature type="compositionally biased region" description="Low complexity" evidence="2">
    <location>
        <begin position="503"/>
        <end position="523"/>
    </location>
</feature>
<feature type="domain" description="Arf-GAP" evidence="4">
    <location>
        <begin position="13"/>
        <end position="136"/>
    </location>
</feature>
<feature type="compositionally biased region" description="Polar residues" evidence="2">
    <location>
        <begin position="126"/>
        <end position="148"/>
    </location>
</feature>
<proteinExistence type="predicted"/>
<dbReference type="GO" id="GO:0005096">
    <property type="term" value="F:GTPase activator activity"/>
    <property type="evidence" value="ECO:0007669"/>
    <property type="project" value="InterPro"/>
</dbReference>
<dbReference type="SUPFAM" id="SSF57863">
    <property type="entry name" value="ArfGap/RecO-like zinc finger"/>
    <property type="match status" value="1"/>
</dbReference>
<dbReference type="InterPro" id="IPR009060">
    <property type="entry name" value="UBA-like_sf"/>
</dbReference>
<dbReference type="OrthoDB" id="10266696at2759"/>
<dbReference type="Pfam" id="PF01412">
    <property type="entry name" value="ArfGap"/>
    <property type="match status" value="1"/>
</dbReference>
<dbReference type="PANTHER" id="PTHR45705:SF7">
    <property type="entry name" value="ACTIVATING PROTEIN FOR ARF, PUTATIVE (AFU_ORTHOLOGUE AFUA_4G09120)-RELATED"/>
    <property type="match status" value="1"/>
</dbReference>
<feature type="compositionally biased region" description="Polar residues" evidence="2">
    <location>
        <begin position="524"/>
        <end position="539"/>
    </location>
</feature>
<feature type="compositionally biased region" description="Low complexity" evidence="2">
    <location>
        <begin position="307"/>
        <end position="316"/>
    </location>
</feature>
<reference evidence="5" key="1">
    <citation type="journal article" date="2020" name="Stud. Mycol.">
        <title>101 Dothideomycetes genomes: a test case for predicting lifestyles and emergence of pathogens.</title>
        <authorList>
            <person name="Haridas S."/>
            <person name="Albert R."/>
            <person name="Binder M."/>
            <person name="Bloem J."/>
            <person name="Labutti K."/>
            <person name="Salamov A."/>
            <person name="Andreopoulos B."/>
            <person name="Baker S."/>
            <person name="Barry K."/>
            <person name="Bills G."/>
            <person name="Bluhm B."/>
            <person name="Cannon C."/>
            <person name="Castanera R."/>
            <person name="Culley D."/>
            <person name="Daum C."/>
            <person name="Ezra D."/>
            <person name="Gonzalez J."/>
            <person name="Henrissat B."/>
            <person name="Kuo A."/>
            <person name="Liang C."/>
            <person name="Lipzen A."/>
            <person name="Lutzoni F."/>
            <person name="Magnuson J."/>
            <person name="Mondo S."/>
            <person name="Nolan M."/>
            <person name="Ohm R."/>
            <person name="Pangilinan J."/>
            <person name="Park H.-J."/>
            <person name="Ramirez L."/>
            <person name="Alfaro M."/>
            <person name="Sun H."/>
            <person name="Tritt A."/>
            <person name="Yoshinaga Y."/>
            <person name="Zwiers L.-H."/>
            <person name="Turgeon B."/>
            <person name="Goodwin S."/>
            <person name="Spatafora J."/>
            <person name="Crous P."/>
            <person name="Grigoriev I."/>
        </authorList>
    </citation>
    <scope>NUCLEOTIDE SEQUENCE</scope>
    <source>
        <strain evidence="5">CBS 113979</strain>
    </source>
</reference>
<keyword evidence="1" id="KW-0863">Zinc-finger</keyword>
<dbReference type="PROSITE" id="PS50115">
    <property type="entry name" value="ARFGAP"/>
    <property type="match status" value="1"/>
</dbReference>
<feature type="domain" description="UBA" evidence="3">
    <location>
        <begin position="210"/>
        <end position="254"/>
    </location>
</feature>
<protein>
    <submittedName>
        <fullName evidence="5">ArfGap-domain-containing protein</fullName>
    </submittedName>
</protein>
<dbReference type="InterPro" id="IPR001164">
    <property type="entry name" value="ArfGAP_dom"/>
</dbReference>
<name>A0A6G1H438_9PEZI</name>
<dbReference type="FunFam" id="1.10.220.150:FF:000026">
    <property type="entry name" value="GTPase activating protein for Arf, putative"/>
    <property type="match status" value="1"/>
</dbReference>
<dbReference type="SUPFAM" id="SSF46934">
    <property type="entry name" value="UBA-like"/>
    <property type="match status" value="1"/>
</dbReference>
<evidence type="ECO:0000259" key="3">
    <source>
        <dbReference type="PROSITE" id="PS50030"/>
    </source>
</evidence>
<dbReference type="EMBL" id="ML977151">
    <property type="protein sequence ID" value="KAF1987769.1"/>
    <property type="molecule type" value="Genomic_DNA"/>
</dbReference>
<dbReference type="InterPro" id="IPR015940">
    <property type="entry name" value="UBA"/>
</dbReference>
<dbReference type="InterPro" id="IPR037278">
    <property type="entry name" value="ARFGAP/RecO"/>
</dbReference>
<keyword evidence="6" id="KW-1185">Reference proteome</keyword>
<evidence type="ECO:0000313" key="5">
    <source>
        <dbReference type="EMBL" id="KAF1987769.1"/>
    </source>
</evidence>
<feature type="region of interest" description="Disordered" evidence="2">
    <location>
        <begin position="487"/>
        <end position="539"/>
    </location>
</feature>
<evidence type="ECO:0000256" key="2">
    <source>
        <dbReference type="SAM" id="MobiDB-lite"/>
    </source>
</evidence>
<sequence length="604" mass="66879">MASMNKRQQARNERALQDLIKTVPGNDKCADCGARNPGWASWSLGIFLCMRCAALHRKMGTHISKVKSLSMDSWSTDQVERLKQTGNAASNKIYNPRNVKPSIPVDVDEVDGVMERFVRQKYEQKAYSNHTQPHPRHNTGSTSTSSAEDNPPPLPPKPLRRFHFGLRSTSAAPASRHHNFSPPESPASGSFNEQLPQRRSSKLFGLGNNSSNEEFDGKLATLREMGFPDEKRNSTILKGLNGNVDRTVEALIRLGEGADSRVPSRSQTPAPPPKNDVGSGITVERTRPATSNAAKPSYNPFDNLDAPQNPQQTQTQVPSGNPQYPPRESSNSYNPFFQNPQPAQAVQQPLDQSMQNLSLQPPPPQQPFRSQMFSPTSTNPFGAPPPSTNYSRNPWQPQSFDTIPEFSQPQQQQQMQQPPQAQFQQQQQDQFQQFPQHQYQQQQQFPFQQQQSVHAQTFPLQQQQFNPPIRHDKSSILALYNMPHLAPARPSDSAPVTPTADFPGQQLQSQNQPPQQQQYQPPQRSVTMPVSSNGSSGSLNPFASLASPLAHTNMPNGLAGAPMGLGVVAEVQREAKQANRDSTDFASGRHSPDAFAGLSARFVR</sequence>
<evidence type="ECO:0000259" key="4">
    <source>
        <dbReference type="PROSITE" id="PS50115"/>
    </source>
</evidence>
<feature type="region of interest" description="Disordered" evidence="2">
    <location>
        <begin position="574"/>
        <end position="604"/>
    </location>
</feature>
<feature type="compositionally biased region" description="Low complexity" evidence="2">
    <location>
        <begin position="408"/>
        <end position="451"/>
    </location>
</feature>
<dbReference type="PROSITE" id="PS50030">
    <property type="entry name" value="UBA"/>
    <property type="match status" value="1"/>
</dbReference>
<evidence type="ECO:0000313" key="6">
    <source>
        <dbReference type="Proteomes" id="UP000800041"/>
    </source>
</evidence>
<feature type="compositionally biased region" description="Low complexity" evidence="2">
    <location>
        <begin position="334"/>
        <end position="359"/>
    </location>
</feature>
<organism evidence="5 6">
    <name type="scientific">Aulographum hederae CBS 113979</name>
    <dbReference type="NCBI Taxonomy" id="1176131"/>
    <lineage>
        <taxon>Eukaryota</taxon>
        <taxon>Fungi</taxon>
        <taxon>Dikarya</taxon>
        <taxon>Ascomycota</taxon>
        <taxon>Pezizomycotina</taxon>
        <taxon>Dothideomycetes</taxon>
        <taxon>Pleosporomycetidae</taxon>
        <taxon>Aulographales</taxon>
        <taxon>Aulographaceae</taxon>
    </lineage>
</organism>
<feature type="compositionally biased region" description="Polar residues" evidence="2">
    <location>
        <begin position="317"/>
        <end position="333"/>
    </location>
</feature>
<feature type="compositionally biased region" description="Basic and acidic residues" evidence="2">
    <location>
        <begin position="574"/>
        <end position="583"/>
    </location>
</feature>
<feature type="compositionally biased region" description="Polar residues" evidence="2">
    <location>
        <begin position="388"/>
        <end position="407"/>
    </location>
</feature>
<dbReference type="FunFam" id="1.10.8.10:FF:000081">
    <property type="entry name" value="GTPase activating protein for Arf"/>
    <property type="match status" value="1"/>
</dbReference>
<dbReference type="Gene3D" id="1.10.220.150">
    <property type="entry name" value="Arf GTPase activating protein"/>
    <property type="match status" value="1"/>
</dbReference>